<dbReference type="STRING" id="610380.E2B317"/>
<feature type="non-terminal residue" evidence="1">
    <location>
        <position position="100"/>
    </location>
</feature>
<dbReference type="PANTHER" id="PTHR47326">
    <property type="entry name" value="TRANSPOSABLE ELEMENT TC3 TRANSPOSASE-LIKE PROTEIN"/>
    <property type="match status" value="1"/>
</dbReference>
<accession>E2B317</accession>
<keyword evidence="2" id="KW-1185">Reference proteome</keyword>
<dbReference type="AlphaFoldDB" id="E2B317"/>
<dbReference type="Gene3D" id="3.30.420.10">
    <property type="entry name" value="Ribonuclease H-like superfamily/Ribonuclease H"/>
    <property type="match status" value="1"/>
</dbReference>
<evidence type="ECO:0000313" key="1">
    <source>
        <dbReference type="EMBL" id="EFN89903.1"/>
    </source>
</evidence>
<name>E2B317_HARSA</name>
<dbReference type="InterPro" id="IPR036397">
    <property type="entry name" value="RNaseH_sf"/>
</dbReference>
<organism evidence="2">
    <name type="scientific">Harpegnathos saltator</name>
    <name type="common">Jerdon's jumping ant</name>
    <dbReference type="NCBI Taxonomy" id="610380"/>
    <lineage>
        <taxon>Eukaryota</taxon>
        <taxon>Metazoa</taxon>
        <taxon>Ecdysozoa</taxon>
        <taxon>Arthropoda</taxon>
        <taxon>Hexapoda</taxon>
        <taxon>Insecta</taxon>
        <taxon>Pterygota</taxon>
        <taxon>Neoptera</taxon>
        <taxon>Endopterygota</taxon>
        <taxon>Hymenoptera</taxon>
        <taxon>Apocrita</taxon>
        <taxon>Aculeata</taxon>
        <taxon>Formicoidea</taxon>
        <taxon>Formicidae</taxon>
        <taxon>Ponerinae</taxon>
        <taxon>Ponerini</taxon>
        <taxon>Harpegnathos</taxon>
    </lineage>
</organism>
<proteinExistence type="predicted"/>
<evidence type="ECO:0000313" key="2">
    <source>
        <dbReference type="Proteomes" id="UP000008237"/>
    </source>
</evidence>
<dbReference type="EMBL" id="GL445255">
    <property type="protein sequence ID" value="EFN89903.1"/>
    <property type="molecule type" value="Genomic_DNA"/>
</dbReference>
<evidence type="ECO:0008006" key="3">
    <source>
        <dbReference type="Google" id="ProtNLM"/>
    </source>
</evidence>
<dbReference type="Proteomes" id="UP000008237">
    <property type="component" value="Unassembled WGS sequence"/>
</dbReference>
<protein>
    <recommendedName>
        <fullName evidence="3">Transposable element Tc3 transposase</fullName>
    </recommendedName>
</protein>
<reference evidence="1 2" key="1">
    <citation type="journal article" date="2010" name="Science">
        <title>Genomic comparison of the ants Camponotus floridanus and Harpegnathos saltator.</title>
        <authorList>
            <person name="Bonasio R."/>
            <person name="Zhang G."/>
            <person name="Ye C."/>
            <person name="Mutti N.S."/>
            <person name="Fang X."/>
            <person name="Qin N."/>
            <person name="Donahue G."/>
            <person name="Yang P."/>
            <person name="Li Q."/>
            <person name="Li C."/>
            <person name="Zhang P."/>
            <person name="Huang Z."/>
            <person name="Berger S.L."/>
            <person name="Reinberg D."/>
            <person name="Wang J."/>
            <person name="Liebig J."/>
        </authorList>
    </citation>
    <scope>NUCLEOTIDE SEQUENCE [LARGE SCALE GENOMIC DNA]</scope>
    <source>
        <strain evidence="1 2">R22 G/1</strain>
    </source>
</reference>
<dbReference type="OMA" id="IHWPARS"/>
<dbReference type="InParanoid" id="E2B317"/>
<gene>
    <name evidence="1" type="ORF">EAI_00956</name>
</gene>
<dbReference type="GO" id="GO:0003676">
    <property type="term" value="F:nucleic acid binding"/>
    <property type="evidence" value="ECO:0007669"/>
    <property type="project" value="InterPro"/>
</dbReference>
<dbReference type="PANTHER" id="PTHR47326:SF1">
    <property type="entry name" value="HTH PSQ-TYPE DOMAIN-CONTAINING PROTEIN"/>
    <property type="match status" value="1"/>
</dbReference>
<feature type="non-terminal residue" evidence="1">
    <location>
        <position position="1"/>
    </location>
</feature>
<dbReference type="OrthoDB" id="7699088at2759"/>
<sequence length="100" mass="11658">HNFQIGPYFLPPRLNGEIYADFIKNQLPGLLEDVPLQARAELIFQYDGAPAHFSRQMRDILDTRFPERWIGRGGPITWPPRSPDLNVLDYFLWGHVKNLI</sequence>